<dbReference type="Proteomes" id="UP000583454">
    <property type="component" value="Unassembled WGS sequence"/>
</dbReference>
<gene>
    <name evidence="1" type="ORF">HNR00_000309</name>
</gene>
<dbReference type="AlphaFoldDB" id="A0A840ZEB0"/>
<accession>A0A840ZEB0</accession>
<proteinExistence type="predicted"/>
<dbReference type="RefSeq" id="WP_246390156.1">
    <property type="nucleotide sequence ID" value="NZ_JACHOP010000001.1"/>
</dbReference>
<comment type="caution">
    <text evidence="1">The sequence shown here is derived from an EMBL/GenBank/DDBJ whole genome shotgun (WGS) entry which is preliminary data.</text>
</comment>
<evidence type="ECO:0000313" key="1">
    <source>
        <dbReference type="EMBL" id="MBB5755620.1"/>
    </source>
</evidence>
<sequence length="109" mass="11954">MGEGQGLALVQGGFLHDDGLWRQAGTSPGVKARCMDPHSFEHDGILYEVRFERTPEGWLARIRPEGGSEAHLLAFPEGPGFDPEDVRGSLIAGCRAAVERLPRRPPTRH</sequence>
<evidence type="ECO:0000313" key="2">
    <source>
        <dbReference type="Proteomes" id="UP000583454"/>
    </source>
</evidence>
<keyword evidence="2" id="KW-1185">Reference proteome</keyword>
<organism evidence="1 2">
    <name type="scientific">Methylorubrum rhodinum</name>
    <dbReference type="NCBI Taxonomy" id="29428"/>
    <lineage>
        <taxon>Bacteria</taxon>
        <taxon>Pseudomonadati</taxon>
        <taxon>Pseudomonadota</taxon>
        <taxon>Alphaproteobacteria</taxon>
        <taxon>Hyphomicrobiales</taxon>
        <taxon>Methylobacteriaceae</taxon>
        <taxon>Methylorubrum</taxon>
    </lineage>
</organism>
<name>A0A840ZEB0_9HYPH</name>
<reference evidence="1 2" key="1">
    <citation type="submission" date="2020-08" db="EMBL/GenBank/DDBJ databases">
        <title>Genomic Encyclopedia of Type Strains, Phase IV (KMG-IV): sequencing the most valuable type-strain genomes for metagenomic binning, comparative biology and taxonomic classification.</title>
        <authorList>
            <person name="Goeker M."/>
        </authorList>
    </citation>
    <scope>NUCLEOTIDE SEQUENCE [LARGE SCALE GENOMIC DNA]</scope>
    <source>
        <strain evidence="1 2">DSM 2163</strain>
    </source>
</reference>
<dbReference type="EMBL" id="JACHOP010000001">
    <property type="protein sequence ID" value="MBB5755620.1"/>
    <property type="molecule type" value="Genomic_DNA"/>
</dbReference>
<protein>
    <submittedName>
        <fullName evidence="1">Uncharacterized protein</fullName>
    </submittedName>
</protein>